<evidence type="ECO:0000313" key="1">
    <source>
        <dbReference type="EMBL" id="MBB5783465.1"/>
    </source>
</evidence>
<evidence type="ECO:0000313" key="2">
    <source>
        <dbReference type="Proteomes" id="UP000579153"/>
    </source>
</evidence>
<proteinExistence type="predicted"/>
<comment type="caution">
    <text evidence="1">The sequence shown here is derived from an EMBL/GenBank/DDBJ whole genome shotgun (WGS) entry which is preliminary data.</text>
</comment>
<accession>A0A7W9GGN8</accession>
<organism evidence="1 2">
    <name type="scientific">Nonomuraea jabiensis</name>
    <dbReference type="NCBI Taxonomy" id="882448"/>
    <lineage>
        <taxon>Bacteria</taxon>
        <taxon>Bacillati</taxon>
        <taxon>Actinomycetota</taxon>
        <taxon>Actinomycetes</taxon>
        <taxon>Streptosporangiales</taxon>
        <taxon>Streptosporangiaceae</taxon>
        <taxon>Nonomuraea</taxon>
    </lineage>
</organism>
<gene>
    <name evidence="1" type="ORF">HD596_010221</name>
</gene>
<dbReference type="AlphaFoldDB" id="A0A7W9GGN8"/>
<keyword evidence="2" id="KW-1185">Reference proteome</keyword>
<sequence>MFFAFEGLYDEAEQHPVGRVLERSDRDVVEAKARKCVEPVLQSPVGEVDGCPMVVFGAGVLDARVEVVVGGVEGV</sequence>
<protein>
    <submittedName>
        <fullName evidence="1">Uncharacterized protein</fullName>
    </submittedName>
</protein>
<dbReference type="EMBL" id="JACHMB010000001">
    <property type="protein sequence ID" value="MBB5783465.1"/>
    <property type="molecule type" value="Genomic_DNA"/>
</dbReference>
<reference evidence="1 2" key="1">
    <citation type="submission" date="2020-08" db="EMBL/GenBank/DDBJ databases">
        <title>Sequencing the genomes of 1000 actinobacteria strains.</title>
        <authorList>
            <person name="Klenk H.-P."/>
        </authorList>
    </citation>
    <scope>NUCLEOTIDE SEQUENCE [LARGE SCALE GENOMIC DNA]</scope>
    <source>
        <strain evidence="1 2">DSM 45507</strain>
    </source>
</reference>
<dbReference type="RefSeq" id="WP_185076383.1">
    <property type="nucleotide sequence ID" value="NZ_JACHMB010000001.1"/>
</dbReference>
<dbReference type="Proteomes" id="UP000579153">
    <property type="component" value="Unassembled WGS sequence"/>
</dbReference>
<name>A0A7W9GGN8_9ACTN</name>